<dbReference type="Pfam" id="PF13912">
    <property type="entry name" value="zf-C2H2_6"/>
    <property type="match status" value="1"/>
</dbReference>
<feature type="region of interest" description="Disordered" evidence="9">
    <location>
        <begin position="186"/>
        <end position="205"/>
    </location>
</feature>
<name>A0A4S8K4N1_MUSBA</name>
<keyword evidence="2" id="KW-0217">Developmental protein</keyword>
<dbReference type="Gene3D" id="3.30.160.60">
    <property type="entry name" value="Classic Zinc Finger"/>
    <property type="match status" value="1"/>
</dbReference>
<evidence type="ECO:0000256" key="4">
    <source>
        <dbReference type="ARBA" id="ARBA00022771"/>
    </source>
</evidence>
<dbReference type="InterPro" id="IPR036236">
    <property type="entry name" value="Znf_C2H2_sf"/>
</dbReference>
<keyword evidence="5" id="KW-0221">Differentiation</keyword>
<keyword evidence="7" id="KW-0539">Nucleus</keyword>
<dbReference type="PROSITE" id="PS50157">
    <property type="entry name" value="ZINC_FINGER_C2H2_2"/>
    <property type="match status" value="1"/>
</dbReference>
<dbReference type="AlphaFoldDB" id="A0A4S8K4N1"/>
<dbReference type="Proteomes" id="UP000317650">
    <property type="component" value="Chromosome 8"/>
</dbReference>
<keyword evidence="3" id="KW-0479">Metal-binding</keyword>
<evidence type="ECO:0000259" key="10">
    <source>
        <dbReference type="PROSITE" id="PS50157"/>
    </source>
</evidence>
<evidence type="ECO:0000256" key="3">
    <source>
        <dbReference type="ARBA" id="ARBA00022723"/>
    </source>
</evidence>
<evidence type="ECO:0000256" key="2">
    <source>
        <dbReference type="ARBA" id="ARBA00022473"/>
    </source>
</evidence>
<dbReference type="InterPro" id="IPR045320">
    <property type="entry name" value="JAGGED/SL1-like"/>
</dbReference>
<accession>A0A4S8K4N1</accession>
<dbReference type="PROSITE" id="PS00028">
    <property type="entry name" value="ZINC_FINGER_C2H2_1"/>
    <property type="match status" value="1"/>
</dbReference>
<dbReference type="GO" id="GO:0048443">
    <property type="term" value="P:stamen development"/>
    <property type="evidence" value="ECO:0007669"/>
    <property type="project" value="UniProtKB-ARBA"/>
</dbReference>
<evidence type="ECO:0000256" key="9">
    <source>
        <dbReference type="SAM" id="MobiDB-lite"/>
    </source>
</evidence>
<organism evidence="11 12">
    <name type="scientific">Musa balbisiana</name>
    <name type="common">Banana</name>
    <dbReference type="NCBI Taxonomy" id="52838"/>
    <lineage>
        <taxon>Eukaryota</taxon>
        <taxon>Viridiplantae</taxon>
        <taxon>Streptophyta</taxon>
        <taxon>Embryophyta</taxon>
        <taxon>Tracheophyta</taxon>
        <taxon>Spermatophyta</taxon>
        <taxon>Magnoliopsida</taxon>
        <taxon>Liliopsida</taxon>
        <taxon>Zingiberales</taxon>
        <taxon>Musaceae</taxon>
        <taxon>Musa</taxon>
    </lineage>
</organism>
<feature type="compositionally biased region" description="Low complexity" evidence="9">
    <location>
        <begin position="53"/>
        <end position="63"/>
    </location>
</feature>
<proteinExistence type="predicted"/>
<protein>
    <recommendedName>
        <fullName evidence="10">C2H2-type domain-containing protein</fullName>
    </recommendedName>
</protein>
<dbReference type="PANTHER" id="PTHR45730">
    <property type="entry name" value="ZINC FINGER PROTEIN JAGGED"/>
    <property type="match status" value="1"/>
</dbReference>
<sequence>MSPFNFNPLSRCHRLIYITSPLRFGCRRPEGNSLDLNNLPAEEQHGKQPLEESSMSSAASADSARLKKKKKKSVGKGDDSGKVYECRFCSLKFSKSQALGGHMNRHRQGKTTTLETETLNRARQLVFSSEALARPGAIGYITFYSVKPLPTTSSSSFIEYRLRDLNVGGFHQYGDPCLQIRPVYQGLPTQQPNPPPMQQQLYRPPRPSTGNYYIGHVVSGSPQCQRHHHPSYGAPLSRSRADHEKNWGCAHGHVQHMSRNLRS</sequence>
<dbReference type="GO" id="GO:0048440">
    <property type="term" value="P:carpel development"/>
    <property type="evidence" value="ECO:0007669"/>
    <property type="project" value="UniProtKB-ARBA"/>
</dbReference>
<dbReference type="GO" id="GO:0030154">
    <property type="term" value="P:cell differentiation"/>
    <property type="evidence" value="ECO:0007669"/>
    <property type="project" value="UniProtKB-KW"/>
</dbReference>
<evidence type="ECO:0000313" key="11">
    <source>
        <dbReference type="EMBL" id="THU69774.1"/>
    </source>
</evidence>
<dbReference type="GO" id="GO:0005634">
    <property type="term" value="C:nucleus"/>
    <property type="evidence" value="ECO:0007669"/>
    <property type="project" value="UniProtKB-SubCell"/>
</dbReference>
<keyword evidence="4 8" id="KW-0863">Zinc-finger</keyword>
<gene>
    <name evidence="11" type="ORF">C4D60_Mb08t17950</name>
</gene>
<comment type="caution">
    <text evidence="11">The sequence shown here is derived from an EMBL/GenBank/DDBJ whole genome shotgun (WGS) entry which is preliminary data.</text>
</comment>
<evidence type="ECO:0000256" key="8">
    <source>
        <dbReference type="PROSITE-ProRule" id="PRU00042"/>
    </source>
</evidence>
<dbReference type="GO" id="GO:0003700">
    <property type="term" value="F:DNA-binding transcription factor activity"/>
    <property type="evidence" value="ECO:0007669"/>
    <property type="project" value="InterPro"/>
</dbReference>
<evidence type="ECO:0000313" key="12">
    <source>
        <dbReference type="Proteomes" id="UP000317650"/>
    </source>
</evidence>
<evidence type="ECO:0000256" key="6">
    <source>
        <dbReference type="ARBA" id="ARBA00022833"/>
    </source>
</evidence>
<feature type="domain" description="C2H2-type" evidence="10">
    <location>
        <begin position="84"/>
        <end position="111"/>
    </location>
</feature>
<keyword evidence="6" id="KW-0862">Zinc</keyword>
<dbReference type="FunFam" id="3.30.160.60:FF:002425">
    <property type="entry name" value="Zinc finger protein STAMENLESS 1"/>
    <property type="match status" value="1"/>
</dbReference>
<dbReference type="GO" id="GO:0008270">
    <property type="term" value="F:zinc ion binding"/>
    <property type="evidence" value="ECO:0007669"/>
    <property type="project" value="UniProtKB-KW"/>
</dbReference>
<evidence type="ECO:0000256" key="1">
    <source>
        <dbReference type="ARBA" id="ARBA00004123"/>
    </source>
</evidence>
<dbReference type="PANTHER" id="PTHR45730:SF32">
    <property type="entry name" value="ZINC FINGER PROTEIN JAGGED"/>
    <property type="match status" value="1"/>
</dbReference>
<keyword evidence="12" id="KW-1185">Reference proteome</keyword>
<evidence type="ECO:0000256" key="5">
    <source>
        <dbReference type="ARBA" id="ARBA00022782"/>
    </source>
</evidence>
<comment type="subcellular location">
    <subcellularLocation>
        <location evidence="1">Nucleus</location>
    </subcellularLocation>
</comment>
<feature type="region of interest" description="Disordered" evidence="9">
    <location>
        <begin position="31"/>
        <end position="79"/>
    </location>
</feature>
<dbReference type="InterPro" id="IPR013087">
    <property type="entry name" value="Znf_C2H2_type"/>
</dbReference>
<evidence type="ECO:0000256" key="7">
    <source>
        <dbReference type="ARBA" id="ARBA00023242"/>
    </source>
</evidence>
<dbReference type="SUPFAM" id="SSF57667">
    <property type="entry name" value="beta-beta-alpha zinc fingers"/>
    <property type="match status" value="1"/>
</dbReference>
<dbReference type="EMBL" id="PYDT01000002">
    <property type="protein sequence ID" value="THU69774.1"/>
    <property type="molecule type" value="Genomic_DNA"/>
</dbReference>
<reference evidence="11 12" key="1">
    <citation type="journal article" date="2019" name="Nat. Plants">
        <title>Genome sequencing of Musa balbisiana reveals subgenome evolution and function divergence in polyploid bananas.</title>
        <authorList>
            <person name="Yao X."/>
        </authorList>
    </citation>
    <scope>NUCLEOTIDE SEQUENCE [LARGE SCALE GENOMIC DNA]</scope>
    <source>
        <strain evidence="12">cv. DH-PKW</strain>
        <tissue evidence="11">Leaves</tissue>
    </source>
</reference>